<evidence type="ECO:0000313" key="2">
    <source>
        <dbReference type="Proteomes" id="UP000315215"/>
    </source>
</evidence>
<evidence type="ECO:0008006" key="3">
    <source>
        <dbReference type="Google" id="ProtNLM"/>
    </source>
</evidence>
<dbReference type="EMBL" id="CP041666">
    <property type="protein sequence ID" value="QDP40913.1"/>
    <property type="molecule type" value="Genomic_DNA"/>
</dbReference>
<keyword evidence="2" id="KW-1185">Reference proteome</keyword>
<evidence type="ECO:0000313" key="1">
    <source>
        <dbReference type="EMBL" id="QDP40913.1"/>
    </source>
</evidence>
<accession>A0A516KHM9</accession>
<dbReference type="Proteomes" id="UP000315215">
    <property type="component" value="Chromosome"/>
</dbReference>
<protein>
    <recommendedName>
        <fullName evidence="3">YtzH-like family protein</fullName>
    </recommendedName>
</protein>
<dbReference type="RefSeq" id="WP_143894936.1">
    <property type="nucleotide sequence ID" value="NZ_CP041666.1"/>
</dbReference>
<organism evidence="1 2">
    <name type="scientific">Radiobacillus deserti</name>
    <dbReference type="NCBI Taxonomy" id="2594883"/>
    <lineage>
        <taxon>Bacteria</taxon>
        <taxon>Bacillati</taxon>
        <taxon>Bacillota</taxon>
        <taxon>Bacilli</taxon>
        <taxon>Bacillales</taxon>
        <taxon>Bacillaceae</taxon>
        <taxon>Radiobacillus</taxon>
    </lineage>
</organism>
<dbReference type="AlphaFoldDB" id="A0A516KHM9"/>
<name>A0A516KHM9_9BACI</name>
<dbReference type="InterPro" id="IPR025547">
    <property type="entry name" value="YtzH"/>
</dbReference>
<proteinExistence type="predicted"/>
<dbReference type="KEGG" id="aqt:FN924_12370"/>
<gene>
    <name evidence="1" type="ORF">FN924_12370</name>
</gene>
<dbReference type="Pfam" id="PF14165">
    <property type="entry name" value="YtzH"/>
    <property type="match status" value="1"/>
</dbReference>
<reference evidence="1 2" key="1">
    <citation type="submission" date="2019-07" db="EMBL/GenBank/DDBJ databases">
        <authorList>
            <person name="Li J."/>
        </authorList>
    </citation>
    <scope>NUCLEOTIDE SEQUENCE [LARGE SCALE GENOMIC DNA]</scope>
    <source>
        <strain evidence="1 2">TKL69</strain>
    </source>
</reference>
<sequence>MSLTVEDQLRVLHDLLSEHREECCGRISECQQIKRIVQSVMANESIDDQQILQLLPEIYNYGRQGELAQNLDEHITSNQANLQNWVDSIQLSD</sequence>
<dbReference type="OrthoDB" id="2968867at2"/>